<reference evidence="1 2" key="1">
    <citation type="submission" date="2024-09" db="EMBL/GenBank/DDBJ databases">
        <title>Rethinking Asexuality: The Enigmatic Case of Functional Sexual Genes in Lepraria (Stereocaulaceae).</title>
        <authorList>
            <person name="Doellman M."/>
            <person name="Sun Y."/>
            <person name="Barcenas-Pena A."/>
            <person name="Lumbsch H.T."/>
            <person name="Grewe F."/>
        </authorList>
    </citation>
    <scope>NUCLEOTIDE SEQUENCE [LARGE SCALE GENOMIC DNA]</scope>
    <source>
        <strain evidence="1 2">Mercado 3170</strain>
    </source>
</reference>
<name>A0ABR4A055_9LECA</name>
<accession>A0ABR4A055</accession>
<comment type="caution">
    <text evidence="1">The sequence shown here is derived from an EMBL/GenBank/DDBJ whole genome shotgun (WGS) entry which is preliminary data.</text>
</comment>
<dbReference type="Proteomes" id="UP001590950">
    <property type="component" value="Unassembled WGS sequence"/>
</dbReference>
<proteinExistence type="predicted"/>
<gene>
    <name evidence="1" type="ORF">N7G274_009021</name>
</gene>
<keyword evidence="2" id="KW-1185">Reference proteome</keyword>
<evidence type="ECO:0000313" key="1">
    <source>
        <dbReference type="EMBL" id="KAL2038371.1"/>
    </source>
</evidence>
<evidence type="ECO:0000313" key="2">
    <source>
        <dbReference type="Proteomes" id="UP001590950"/>
    </source>
</evidence>
<protein>
    <submittedName>
        <fullName evidence="1">Uncharacterized protein</fullName>
    </submittedName>
</protein>
<dbReference type="EMBL" id="JBEFKJ010000033">
    <property type="protein sequence ID" value="KAL2038371.1"/>
    <property type="molecule type" value="Genomic_DNA"/>
</dbReference>
<organism evidence="1 2">
    <name type="scientific">Stereocaulon virgatum</name>
    <dbReference type="NCBI Taxonomy" id="373712"/>
    <lineage>
        <taxon>Eukaryota</taxon>
        <taxon>Fungi</taxon>
        <taxon>Dikarya</taxon>
        <taxon>Ascomycota</taxon>
        <taxon>Pezizomycotina</taxon>
        <taxon>Lecanoromycetes</taxon>
        <taxon>OSLEUM clade</taxon>
        <taxon>Lecanoromycetidae</taxon>
        <taxon>Lecanorales</taxon>
        <taxon>Lecanorineae</taxon>
        <taxon>Stereocaulaceae</taxon>
        <taxon>Stereocaulon</taxon>
    </lineage>
</organism>
<sequence length="146" mass="16758">MSIVIKAKTHNLVYDADTFYNDSLECLRNATKLRPPSFLDAHVDFIDELDILISIRFDVEGYIGHWSNSNRAWFMSQCVDDLRRSWRTDCLSLAVEQLLNWYLDAKLARLARLARSQRPGFPAARLYDQPCYVGLGRSKEAQCPAG</sequence>